<feature type="transmembrane region" description="Helical" evidence="1">
    <location>
        <begin position="68"/>
        <end position="87"/>
    </location>
</feature>
<sequence>MWIPLLVLSALLSGALGAWAAVRAARDQPVIWRQLKAGAVVEGVLVLEAAVAVVMALGTSRPHDAPTFWGYLVTTLLILPVAAAWSFAERTRWSSVVLLVAALTVAFLQLRLWQVWQA</sequence>
<evidence type="ECO:0000313" key="3">
    <source>
        <dbReference type="EMBL" id="MDO8107981.1"/>
    </source>
</evidence>
<keyword evidence="4" id="KW-1185">Reference proteome</keyword>
<feature type="transmembrane region" description="Helical" evidence="1">
    <location>
        <begin position="34"/>
        <end position="56"/>
    </location>
</feature>
<accession>A0ABT9DEK4</accession>
<dbReference type="RefSeq" id="WP_304601572.1">
    <property type="nucleotide sequence ID" value="NZ_JAUQYO010000001.1"/>
</dbReference>
<feature type="chain" id="PRO_5045959475" description="Integral membrane protein" evidence="2">
    <location>
        <begin position="21"/>
        <end position="118"/>
    </location>
</feature>
<evidence type="ECO:0000256" key="1">
    <source>
        <dbReference type="SAM" id="Phobius"/>
    </source>
</evidence>
<organism evidence="3 4">
    <name type="scientific">Actinotalea lenta</name>
    <dbReference type="NCBI Taxonomy" id="3064654"/>
    <lineage>
        <taxon>Bacteria</taxon>
        <taxon>Bacillati</taxon>
        <taxon>Actinomycetota</taxon>
        <taxon>Actinomycetes</taxon>
        <taxon>Micrococcales</taxon>
        <taxon>Cellulomonadaceae</taxon>
        <taxon>Actinotalea</taxon>
    </lineage>
</organism>
<evidence type="ECO:0000313" key="4">
    <source>
        <dbReference type="Proteomes" id="UP001232536"/>
    </source>
</evidence>
<evidence type="ECO:0008006" key="5">
    <source>
        <dbReference type="Google" id="ProtNLM"/>
    </source>
</evidence>
<feature type="transmembrane region" description="Helical" evidence="1">
    <location>
        <begin position="93"/>
        <end position="113"/>
    </location>
</feature>
<keyword evidence="2" id="KW-0732">Signal</keyword>
<proteinExistence type="predicted"/>
<feature type="signal peptide" evidence="2">
    <location>
        <begin position="1"/>
        <end position="20"/>
    </location>
</feature>
<gene>
    <name evidence="3" type="ORF">Q6348_12320</name>
</gene>
<dbReference type="EMBL" id="JAUQYP010000001">
    <property type="protein sequence ID" value="MDO8107981.1"/>
    <property type="molecule type" value="Genomic_DNA"/>
</dbReference>
<keyword evidence="1" id="KW-1133">Transmembrane helix</keyword>
<comment type="caution">
    <text evidence="3">The sequence shown here is derived from an EMBL/GenBank/DDBJ whole genome shotgun (WGS) entry which is preliminary data.</text>
</comment>
<reference evidence="3 4" key="1">
    <citation type="submission" date="2023-07" db="EMBL/GenBank/DDBJ databases">
        <title>Description of novel actinomycetes strains, isolated from tidal flat sediment.</title>
        <authorList>
            <person name="Lu C."/>
        </authorList>
    </citation>
    <scope>NUCLEOTIDE SEQUENCE [LARGE SCALE GENOMIC DNA]</scope>
    <source>
        <strain evidence="3 4">SYSU T00b441</strain>
    </source>
</reference>
<name>A0ABT9DEK4_9CELL</name>
<evidence type="ECO:0000256" key="2">
    <source>
        <dbReference type="SAM" id="SignalP"/>
    </source>
</evidence>
<dbReference type="Proteomes" id="UP001232536">
    <property type="component" value="Unassembled WGS sequence"/>
</dbReference>
<keyword evidence="1" id="KW-0812">Transmembrane</keyword>
<protein>
    <recommendedName>
        <fullName evidence="5">Integral membrane protein</fullName>
    </recommendedName>
</protein>
<keyword evidence="1" id="KW-0472">Membrane</keyword>